<keyword evidence="1" id="KW-0732">Signal</keyword>
<sequence>MRFISVVALALMATGAQAQSLTVHNPGPARDSAVIDLPAPMDAKVQSARIGDTAYPVQALNAKFRLVAPLKAGDTMVTLSPDAAPEQPRRVLVTLNIQDGGHLEGDANKGGAIKGGTFHLRDRFTSPPDHFIHDGLIAFEGIGWESDKVAYRLYLDERNVTDIFGKYCSGMIFPNVGHGFDDYQYPVAWGGDIFKVGASLGVGGIGLLRDGKATQIGPSTITGRVIANGPVTAIAGVDADTIGGGKGSIHATYAITAGSVITEVTVKADQVGEPLVTGLTIHPGDQTFTPQASRDWTYIAAWGPQEHGPDCVGWAVFYRAGDVTGAPVNDGQTLFIQFKSLTDAHSRFGARWTQEGRDAAPGIRDLAGFRAWLEQTMDEFNHPLTIGG</sequence>
<reference evidence="3" key="1">
    <citation type="submission" date="2016-10" db="EMBL/GenBank/DDBJ databases">
        <authorList>
            <person name="Varghese N."/>
            <person name="Submissions S."/>
        </authorList>
    </citation>
    <scope>NUCLEOTIDE SEQUENCE [LARGE SCALE GENOMIC DNA]</scope>
    <source>
        <strain evidence="3">CGMCC 1.3431</strain>
    </source>
</reference>
<accession>A0A1G4SUY0</accession>
<dbReference type="Proteomes" id="UP000199150">
    <property type="component" value="Unassembled WGS sequence"/>
</dbReference>
<feature type="chain" id="PRO_5011500087" description="DUF4861 domain-containing protein" evidence="1">
    <location>
        <begin position="19"/>
        <end position="388"/>
    </location>
</feature>
<dbReference type="EMBL" id="FMTS01000005">
    <property type="protein sequence ID" value="SCW72928.1"/>
    <property type="molecule type" value="Genomic_DNA"/>
</dbReference>
<gene>
    <name evidence="2" type="ORF">SAMN02927928_3001</name>
</gene>
<organism evidence="2 3">
    <name type="scientific">Asticcacaulis taihuensis</name>
    <dbReference type="NCBI Taxonomy" id="260084"/>
    <lineage>
        <taxon>Bacteria</taxon>
        <taxon>Pseudomonadati</taxon>
        <taxon>Pseudomonadota</taxon>
        <taxon>Alphaproteobacteria</taxon>
        <taxon>Caulobacterales</taxon>
        <taxon>Caulobacteraceae</taxon>
        <taxon>Asticcacaulis</taxon>
    </lineage>
</organism>
<dbReference type="AlphaFoldDB" id="A0A1G4SUY0"/>
<feature type="signal peptide" evidence="1">
    <location>
        <begin position="1"/>
        <end position="18"/>
    </location>
</feature>
<evidence type="ECO:0000256" key="1">
    <source>
        <dbReference type="SAM" id="SignalP"/>
    </source>
</evidence>
<name>A0A1G4SUY0_9CAUL</name>
<protein>
    <recommendedName>
        <fullName evidence="4">DUF4861 domain-containing protein</fullName>
    </recommendedName>
</protein>
<dbReference type="STRING" id="260084.SAMN02927928_3001"/>
<evidence type="ECO:0000313" key="3">
    <source>
        <dbReference type="Proteomes" id="UP000199150"/>
    </source>
</evidence>
<dbReference type="Pfam" id="PF16153">
    <property type="entry name" value="DUF4861"/>
    <property type="match status" value="1"/>
</dbReference>
<dbReference type="RefSeq" id="WP_170828340.1">
    <property type="nucleotide sequence ID" value="NZ_CBCRYE010000003.1"/>
</dbReference>
<evidence type="ECO:0000313" key="2">
    <source>
        <dbReference type="EMBL" id="SCW72928.1"/>
    </source>
</evidence>
<keyword evidence="3" id="KW-1185">Reference proteome</keyword>
<evidence type="ECO:0008006" key="4">
    <source>
        <dbReference type="Google" id="ProtNLM"/>
    </source>
</evidence>
<dbReference type="InterPro" id="IPR032342">
    <property type="entry name" value="DUF4861"/>
</dbReference>
<proteinExistence type="predicted"/>